<feature type="coiled-coil region" evidence="1">
    <location>
        <begin position="324"/>
        <end position="365"/>
    </location>
</feature>
<feature type="domain" description="CAP-Gly" evidence="3">
    <location>
        <begin position="708"/>
        <end position="751"/>
    </location>
</feature>
<dbReference type="PROSITE" id="PS50245">
    <property type="entry name" value="CAP_GLY_2"/>
    <property type="match status" value="1"/>
</dbReference>
<dbReference type="Pfam" id="PF01302">
    <property type="entry name" value="CAP_GLY"/>
    <property type="match status" value="1"/>
</dbReference>
<feature type="compositionally biased region" description="Polar residues" evidence="2">
    <location>
        <begin position="626"/>
        <end position="646"/>
    </location>
</feature>
<evidence type="ECO:0000259" key="3">
    <source>
        <dbReference type="PROSITE" id="PS50245"/>
    </source>
</evidence>
<feature type="region of interest" description="Disordered" evidence="2">
    <location>
        <begin position="240"/>
        <end position="266"/>
    </location>
</feature>
<dbReference type="SUPFAM" id="SSF74924">
    <property type="entry name" value="Cap-Gly domain"/>
    <property type="match status" value="1"/>
</dbReference>
<feature type="region of interest" description="Disordered" evidence="2">
    <location>
        <begin position="101"/>
        <end position="122"/>
    </location>
</feature>
<feature type="compositionally biased region" description="Polar residues" evidence="2">
    <location>
        <begin position="173"/>
        <end position="184"/>
    </location>
</feature>
<comment type="caution">
    <text evidence="4">The sequence shown here is derived from an EMBL/GenBank/DDBJ whole genome shotgun (WGS) entry which is preliminary data.</text>
</comment>
<dbReference type="InterPro" id="IPR036859">
    <property type="entry name" value="CAP-Gly_dom_sf"/>
</dbReference>
<keyword evidence="5" id="KW-1185">Reference proteome</keyword>
<keyword evidence="1" id="KW-0175">Coiled coil</keyword>
<dbReference type="InterPro" id="IPR000938">
    <property type="entry name" value="CAP-Gly_domain"/>
</dbReference>
<evidence type="ECO:0000256" key="1">
    <source>
        <dbReference type="SAM" id="Coils"/>
    </source>
</evidence>
<dbReference type="Proteomes" id="UP001369086">
    <property type="component" value="Unassembled WGS sequence"/>
</dbReference>
<proteinExistence type="predicted"/>
<sequence length="760" mass="83817">MNFNTAKKQLAKTSSIASEDTDFLMNEAEHCNETLQAADVPVEESKQLHVTENRRSRAPLQKALSQGSVLCPDGKEKYFTGRIGGSSECLAYHCSVHLTQSLSEKHSKSQRSRSVPGRTRSLSHIAGGSQRVTPEGMAGDVVEDVVGDELLMKPSSGLFHQSSSAVARAASTEKVSSTAEPDNGTQEERENEVHKAATVLESKMPNSPSCSLKLLLSSQIENTASHISSLNVREKIQYSKSHSNSSQVSSSSSTTGSEIGAFDYSEEKKAIEEQARGRESESDQLAFNPSTASVLQRQIGMHTFCCIYTFLMTVLFKVDLKSHINDLQEANENVVLELAKADEEISQLKADMAKLKTEYEDRLQDSLQRHSIFKEKVSRKHGEPLSPISPGNSLDLHGEVCQLRSESRKLREANHRLNEENHWLQEELWDMRRQHERLLRTILNGTTDSTERGDGSSLAQIIEHNVEHNGKVDRVTSLQSMFERMPSPAHCRYRNVKSEPNNGLAEIELPSWEERERERAQHNSSPLSLDSDGTDFLLVGFNKRNFSSKHVAFKDVLRKQISLTEDRVLGDAPTELPLSSTRPPSPGKESRPQPLGLGRPAQEILPGGLQDDSDELSDDDMSSVSQITNGLHSPVHGSTNTTTSKSAIGHAPAPYGSQAVLGQRRSPLVVLPRRPFAPHSIADLKVGSLVKFSRPGGKISKGTVKYLGSLPGRQEIYLGVELEGNEVGKHDGTFEGIRCFLCKPNKGVFVSFSKVIMAWE</sequence>
<dbReference type="SMART" id="SM01052">
    <property type="entry name" value="CAP_GLY"/>
    <property type="match status" value="1"/>
</dbReference>
<name>A0ABR0ZPV8_HUSHU</name>
<evidence type="ECO:0000313" key="4">
    <source>
        <dbReference type="EMBL" id="KAK6486829.1"/>
    </source>
</evidence>
<evidence type="ECO:0000313" key="5">
    <source>
        <dbReference type="Proteomes" id="UP001369086"/>
    </source>
</evidence>
<organism evidence="4 5">
    <name type="scientific">Huso huso</name>
    <name type="common">Beluga</name>
    <name type="synonym">Acipenser huso</name>
    <dbReference type="NCBI Taxonomy" id="61971"/>
    <lineage>
        <taxon>Eukaryota</taxon>
        <taxon>Metazoa</taxon>
        <taxon>Chordata</taxon>
        <taxon>Craniata</taxon>
        <taxon>Vertebrata</taxon>
        <taxon>Euteleostomi</taxon>
        <taxon>Actinopterygii</taxon>
        <taxon>Chondrostei</taxon>
        <taxon>Acipenseriformes</taxon>
        <taxon>Acipenseridae</taxon>
        <taxon>Huso</taxon>
    </lineage>
</organism>
<accession>A0ABR0ZPV8</accession>
<protein>
    <recommendedName>
        <fullName evidence="3">CAP-Gly domain-containing protein</fullName>
    </recommendedName>
</protein>
<dbReference type="EMBL" id="JAHFZB010000008">
    <property type="protein sequence ID" value="KAK6486829.1"/>
    <property type="molecule type" value="Genomic_DNA"/>
</dbReference>
<feature type="region of interest" description="Disordered" evidence="2">
    <location>
        <begin position="572"/>
        <end position="649"/>
    </location>
</feature>
<dbReference type="Gene3D" id="2.30.30.190">
    <property type="entry name" value="CAP Gly-rich-like domain"/>
    <property type="match status" value="1"/>
</dbReference>
<reference evidence="4 5" key="1">
    <citation type="submission" date="2021-05" db="EMBL/GenBank/DDBJ databases">
        <authorList>
            <person name="Zahm M."/>
            <person name="Klopp C."/>
            <person name="Cabau C."/>
            <person name="Kuhl H."/>
            <person name="Suciu R."/>
            <person name="Ciorpac M."/>
            <person name="Holostenco D."/>
            <person name="Gessner J."/>
            <person name="Wuertz S."/>
            <person name="Hohne C."/>
            <person name="Stock M."/>
            <person name="Gislard M."/>
            <person name="Lluch J."/>
            <person name="Milhes M."/>
            <person name="Lampietro C."/>
            <person name="Lopez Roques C."/>
            <person name="Donnadieu C."/>
            <person name="Du K."/>
            <person name="Schartl M."/>
            <person name="Guiguen Y."/>
        </authorList>
    </citation>
    <scope>NUCLEOTIDE SEQUENCE [LARGE SCALE GENOMIC DNA]</scope>
    <source>
        <strain evidence="4">Hh-F2</strain>
        <tissue evidence="4">Blood</tissue>
    </source>
</reference>
<feature type="compositionally biased region" description="Acidic residues" evidence="2">
    <location>
        <begin position="611"/>
        <end position="621"/>
    </location>
</feature>
<feature type="region of interest" description="Disordered" evidence="2">
    <location>
        <begin position="161"/>
        <end position="193"/>
    </location>
</feature>
<feature type="compositionally biased region" description="Low complexity" evidence="2">
    <location>
        <begin position="240"/>
        <end position="257"/>
    </location>
</feature>
<evidence type="ECO:0000256" key="2">
    <source>
        <dbReference type="SAM" id="MobiDB-lite"/>
    </source>
</evidence>
<gene>
    <name evidence="4" type="ORF">HHUSO_G10510</name>
</gene>